<dbReference type="Pfam" id="PF00501">
    <property type="entry name" value="AMP-binding"/>
    <property type="match status" value="1"/>
</dbReference>
<reference evidence="5" key="1">
    <citation type="submission" date="2016-02" db="EMBL/GenBank/DDBJ databases">
        <authorList>
            <person name="Wibberg D."/>
        </authorList>
    </citation>
    <scope>NUCLEOTIDE SEQUENCE [LARGE SCALE GENOMIC DNA]</scope>
</reference>
<dbReference type="SUPFAM" id="SSF56801">
    <property type="entry name" value="Acetyl-CoA synthetase-like"/>
    <property type="match status" value="1"/>
</dbReference>
<dbReference type="PROSITE" id="PS00455">
    <property type="entry name" value="AMP_BINDING"/>
    <property type="match status" value="1"/>
</dbReference>
<sequence>MPEDWPRCPETDAARYRKAGHWAGVTFGALLRDLAARHGPRTAVVDGAERWSYADLDAHADRLCAGLDRAGIRPGERVVVQLPNRVQFLHLWFALTRLGAVPVHAMPAHRHAEIRHLAELSGATTYVVADRAGRLDGHALARQVRDALAPPRRVIVLGDPGGDDVLPWSALLADGSGPVTRAGAETVDDAGALAMLLLSGGSTGVPKLIPRTHDEYLYAARQGAEACELGPESVYLVSLPIGFNFAFGAPGVLGTLSAGGTVVIARDPSPHTALRLIERERVTVTALTPPLVPAWIEEYQTSRPDLSSLRVLQVGGARLADDEARRVETVLGVRLQQVFGMAEGLVNYTRLDDADHLRHTTQGRPPSAADEVLVVDAAGRAVPDGEVGELLTRGPATLRGYYRAPDHNARAFTADGFYRTGDLVRRLPSGHLVVVGRVKEQINRGGEKIATAEVEEHLRAHPRVRAAALVAAPDPHWGECAVAFLVCDGDPPGTRDLARYLAARGLAGYKAPDRVHAVPDLPLTPVGKIDKVALARLLTPPAR</sequence>
<dbReference type="InterPro" id="IPR020845">
    <property type="entry name" value="AMP-binding_CS"/>
</dbReference>
<accession>A0A1C3PG62</accession>
<dbReference type="PANTHER" id="PTHR43767">
    <property type="entry name" value="LONG-CHAIN-FATTY-ACID--COA LIGASE"/>
    <property type="match status" value="1"/>
</dbReference>
<feature type="domain" description="AMP-binding enzyme C-terminal" evidence="3">
    <location>
        <begin position="453"/>
        <end position="528"/>
    </location>
</feature>
<proteinExistence type="predicted"/>
<evidence type="ECO:0000256" key="1">
    <source>
        <dbReference type="ARBA" id="ARBA00022598"/>
    </source>
</evidence>
<dbReference type="GO" id="GO:0016878">
    <property type="term" value="F:acid-thiol ligase activity"/>
    <property type="evidence" value="ECO:0007669"/>
    <property type="project" value="UniProtKB-ARBA"/>
</dbReference>
<dbReference type="Gene3D" id="2.30.38.10">
    <property type="entry name" value="Luciferase, Domain 3"/>
    <property type="match status" value="1"/>
</dbReference>
<feature type="domain" description="AMP-dependent synthetase/ligase" evidence="2">
    <location>
        <begin position="34"/>
        <end position="402"/>
    </location>
</feature>
<protein>
    <submittedName>
        <fullName evidence="4">Vibriobactin-specific 2,3-dihydroxybenzoate-AMP ligase</fullName>
        <ecNumber evidence="4">6.3.2.-</ecNumber>
    </submittedName>
</protein>
<dbReference type="InterPro" id="IPR025110">
    <property type="entry name" value="AMP-bd_C"/>
</dbReference>
<dbReference type="AlphaFoldDB" id="A0A1C3PG62"/>
<dbReference type="InterPro" id="IPR050237">
    <property type="entry name" value="ATP-dep_AMP-bd_enzyme"/>
</dbReference>
<dbReference type="InterPro" id="IPR045851">
    <property type="entry name" value="AMP-bd_C_sf"/>
</dbReference>
<dbReference type="EC" id="6.3.2.-" evidence="4"/>
<evidence type="ECO:0000313" key="4">
    <source>
        <dbReference type="EMBL" id="SBW28814.1"/>
    </source>
</evidence>
<dbReference type="EMBL" id="FLUV01002492">
    <property type="protein sequence ID" value="SBW28814.1"/>
    <property type="molecule type" value="Genomic_DNA"/>
</dbReference>
<dbReference type="Proteomes" id="UP000199013">
    <property type="component" value="Unassembled WGS sequence"/>
</dbReference>
<evidence type="ECO:0000259" key="2">
    <source>
        <dbReference type="Pfam" id="PF00501"/>
    </source>
</evidence>
<evidence type="ECO:0000259" key="3">
    <source>
        <dbReference type="Pfam" id="PF13193"/>
    </source>
</evidence>
<gene>
    <name evidence="4" type="primary">vibE</name>
    <name evidence="4" type="ORF">FDG2_6037</name>
</gene>
<dbReference type="FunFam" id="2.30.38.10:FF:000003">
    <property type="entry name" value="Vibriobactin-specific 2,3-dihydroxybenzoate-AMP ligase"/>
    <property type="match status" value="1"/>
</dbReference>
<keyword evidence="1 4" id="KW-0436">Ligase</keyword>
<dbReference type="InterPro" id="IPR000873">
    <property type="entry name" value="AMP-dep_synth/lig_dom"/>
</dbReference>
<organism evidence="4 5">
    <name type="scientific">Candidatus Protofrankia californiensis</name>
    <dbReference type="NCBI Taxonomy" id="1839754"/>
    <lineage>
        <taxon>Bacteria</taxon>
        <taxon>Bacillati</taxon>
        <taxon>Actinomycetota</taxon>
        <taxon>Actinomycetes</taxon>
        <taxon>Frankiales</taxon>
        <taxon>Frankiaceae</taxon>
        <taxon>Protofrankia</taxon>
    </lineage>
</organism>
<keyword evidence="5" id="KW-1185">Reference proteome</keyword>
<dbReference type="PANTHER" id="PTHR43767:SF1">
    <property type="entry name" value="NONRIBOSOMAL PEPTIDE SYNTHASE PES1 (EUROFUNG)-RELATED"/>
    <property type="match status" value="1"/>
</dbReference>
<dbReference type="Gene3D" id="3.30.300.30">
    <property type="match status" value="1"/>
</dbReference>
<evidence type="ECO:0000313" key="5">
    <source>
        <dbReference type="Proteomes" id="UP000199013"/>
    </source>
</evidence>
<name>A0A1C3PG62_9ACTN</name>
<dbReference type="Gene3D" id="3.40.50.980">
    <property type="match status" value="2"/>
</dbReference>
<dbReference type="Pfam" id="PF13193">
    <property type="entry name" value="AMP-binding_C"/>
    <property type="match status" value="1"/>
</dbReference>